<evidence type="ECO:0000313" key="2">
    <source>
        <dbReference type="Proteomes" id="UP000664369"/>
    </source>
</evidence>
<gene>
    <name evidence="1" type="ORF">J4E00_15300</name>
</gene>
<dbReference type="Proteomes" id="UP000664369">
    <property type="component" value="Unassembled WGS sequence"/>
</dbReference>
<keyword evidence="2" id="KW-1185">Reference proteome</keyword>
<name>A0ABS3QGR2_9BACT</name>
<protein>
    <submittedName>
        <fullName evidence="1">Uncharacterized protein</fullName>
    </submittedName>
</protein>
<dbReference type="RefSeq" id="WP_208176063.1">
    <property type="nucleotide sequence ID" value="NZ_JAGETZ010000007.1"/>
</dbReference>
<sequence>MQTESQAPPETRYLFAYSVFEYAAIQVLQADCVRNCKDRQKGEAYHKFIKWLPKPNELLVSTLYAYADLSLPKRFNCIFHCANPRDYYVLMNYELTQSVLNGWFPIESIEHGHRHFCVFCFEGEVPAIFNLLCKEDGRFLEPPEWKWRAKLGFCNVHDLPAITARWEKDTRLKEKYGNDWVNNYDEE</sequence>
<comment type="caution">
    <text evidence="1">The sequence shown here is derived from an EMBL/GenBank/DDBJ whole genome shotgun (WGS) entry which is preliminary data.</text>
</comment>
<organism evidence="1 2">
    <name type="scientific">Hymenobacter negativus</name>
    <dbReference type="NCBI Taxonomy" id="2795026"/>
    <lineage>
        <taxon>Bacteria</taxon>
        <taxon>Pseudomonadati</taxon>
        <taxon>Bacteroidota</taxon>
        <taxon>Cytophagia</taxon>
        <taxon>Cytophagales</taxon>
        <taxon>Hymenobacteraceae</taxon>
        <taxon>Hymenobacter</taxon>
    </lineage>
</organism>
<dbReference type="EMBL" id="JAGETZ010000007">
    <property type="protein sequence ID" value="MBO2010426.1"/>
    <property type="molecule type" value="Genomic_DNA"/>
</dbReference>
<evidence type="ECO:0000313" key="1">
    <source>
        <dbReference type="EMBL" id="MBO2010426.1"/>
    </source>
</evidence>
<accession>A0ABS3QGR2</accession>
<reference evidence="1 2" key="1">
    <citation type="submission" date="2021-03" db="EMBL/GenBank/DDBJ databases">
        <authorList>
            <person name="Kim M.K."/>
        </authorList>
    </citation>
    <scope>NUCLEOTIDE SEQUENCE [LARGE SCALE GENOMIC DNA]</scope>
    <source>
        <strain evidence="1 2">BT442</strain>
    </source>
</reference>
<proteinExistence type="predicted"/>